<sequence length="882" mass="98388">MSPGRHRLSLAAILLMLLPLLAVTPAWGNPQPALTAGNYAYDQAPNAGAASDAGQTGLLAFGQGVLADAAVTANAQWNGGATIKYKEVSVVFDLLRDHPLDRIRIVANAPNRFYGIKSVSVRARAEAEPDYTSVLSRTWYGTASPLPEGVPLANSLDVDLAGRTARYVIVKIVRLHEYQHMALNEVSFHPAAGEPGQNPAPPLSADELRAEIGKPVRQIPRPGMVDAGNYHHGITPDDGVPDRSGGLVSFPYGALFDRDQAGNAVGWRGSADAKKSVSIVFDLLRDVPLDTIKIFSRSPNQYWGFDEITVTYRPESRATYAIAHTGTRARTETDYQLAVPMKNARARFVRIDLYRRNQYLHIPLNEIEFHVGAGEPGQDPAPPLTVEQMRAELARYTRMVDRYGQYLYQDWPGKVTSDQQLKDDATAEAARLAKVRWDWGKYDLYGGVRALGKYRATGYFRLEKVNGRWWFVTPHGHLFFLKGVDSASDEEWGYGTLYKNPDGSLRDVFEELPDPAVHPDAYGTSQHGGVVSLLKANLARKYGADYKDAWREVTRKRMIDWGFNAYSKWTRDEEIQGPYIQQVTAPADAIRILWALDPFDPEFQAKLSRHVDVRRFRHHHWLIGYFFDNERGWNKDVVAEALSKDASLPAKRAFTDHMSATYGQDLGRVNEILGTSAASFAELTATKIDVNRVPAGDLSAFIKLASDRYYAAVRQAIREEDPHHLFLGSALVPGWRSSTEWIVGGAEHLDAISLDVYSDSAAYLADFEPYDKPVLNLEYSFNCHERGMRAINTAVKCTSVANRGEKYRSFLQEQAKSPVFVGSGWFVYYDQAVTGRPGDGENYNFGLLNQQDQPYTEMTDIMRETNKTIEEVHLNGAAPATR</sequence>
<evidence type="ECO:0000313" key="1">
    <source>
        <dbReference type="EMBL" id="GAA2855621.1"/>
    </source>
</evidence>
<evidence type="ECO:0008006" key="3">
    <source>
        <dbReference type="Google" id="ProtNLM"/>
    </source>
</evidence>
<proteinExistence type="predicted"/>
<keyword evidence="2" id="KW-1185">Reference proteome</keyword>
<dbReference type="InterPro" id="IPR017853">
    <property type="entry name" value="GH"/>
</dbReference>
<dbReference type="Gene3D" id="3.20.20.80">
    <property type="entry name" value="Glycosidases"/>
    <property type="match status" value="1"/>
</dbReference>
<dbReference type="EMBL" id="BAAAVI010000007">
    <property type="protein sequence ID" value="GAA2855621.1"/>
    <property type="molecule type" value="Genomic_DNA"/>
</dbReference>
<dbReference type="Proteomes" id="UP001500831">
    <property type="component" value="Unassembled WGS sequence"/>
</dbReference>
<dbReference type="SUPFAM" id="SSF51445">
    <property type="entry name" value="(Trans)glycosidases"/>
    <property type="match status" value="1"/>
</dbReference>
<dbReference type="RefSeq" id="WP_344968945.1">
    <property type="nucleotide sequence ID" value="NZ_BAAAVI010000007.1"/>
</dbReference>
<comment type="caution">
    <text evidence="1">The sequence shown here is derived from an EMBL/GenBank/DDBJ whole genome shotgun (WGS) entry which is preliminary data.</text>
</comment>
<reference evidence="2" key="1">
    <citation type="journal article" date="2019" name="Int. J. Syst. Evol. Microbiol.">
        <title>The Global Catalogue of Microorganisms (GCM) 10K type strain sequencing project: providing services to taxonomists for standard genome sequencing and annotation.</title>
        <authorList>
            <consortium name="The Broad Institute Genomics Platform"/>
            <consortium name="The Broad Institute Genome Sequencing Center for Infectious Disease"/>
            <person name="Wu L."/>
            <person name="Ma J."/>
        </authorList>
    </citation>
    <scope>NUCLEOTIDE SEQUENCE [LARGE SCALE GENOMIC DNA]</scope>
    <source>
        <strain evidence="2">JCM 6242</strain>
    </source>
</reference>
<gene>
    <name evidence="1" type="ORF">GCM10010517_13810</name>
</gene>
<protein>
    <recommendedName>
        <fullName evidence="3">F5/8 type C domain-containing protein</fullName>
    </recommendedName>
</protein>
<organism evidence="1 2">
    <name type="scientific">Streptosporangium fragile</name>
    <dbReference type="NCBI Taxonomy" id="46186"/>
    <lineage>
        <taxon>Bacteria</taxon>
        <taxon>Bacillati</taxon>
        <taxon>Actinomycetota</taxon>
        <taxon>Actinomycetes</taxon>
        <taxon>Streptosporangiales</taxon>
        <taxon>Streptosporangiaceae</taxon>
        <taxon>Streptosporangium</taxon>
    </lineage>
</organism>
<name>A0ABP6IAV3_9ACTN</name>
<evidence type="ECO:0000313" key="2">
    <source>
        <dbReference type="Proteomes" id="UP001500831"/>
    </source>
</evidence>
<accession>A0ABP6IAV3</accession>